<gene>
    <name evidence="2" type="ORF">GBAR_LOCUS26705</name>
</gene>
<dbReference type="InterPro" id="IPR011993">
    <property type="entry name" value="PH-like_dom_sf"/>
</dbReference>
<reference evidence="2" key="1">
    <citation type="submission" date="2023-03" db="EMBL/GenBank/DDBJ databases">
        <authorList>
            <person name="Steffen K."/>
            <person name="Cardenas P."/>
        </authorList>
    </citation>
    <scope>NUCLEOTIDE SEQUENCE</scope>
</reference>
<keyword evidence="3" id="KW-1185">Reference proteome</keyword>
<feature type="region of interest" description="Disordered" evidence="1">
    <location>
        <begin position="259"/>
        <end position="278"/>
    </location>
</feature>
<feature type="compositionally biased region" description="Low complexity" evidence="1">
    <location>
        <begin position="127"/>
        <end position="139"/>
    </location>
</feature>
<evidence type="ECO:0000256" key="1">
    <source>
        <dbReference type="SAM" id="MobiDB-lite"/>
    </source>
</evidence>
<feature type="compositionally biased region" description="Acidic residues" evidence="1">
    <location>
        <begin position="263"/>
        <end position="272"/>
    </location>
</feature>
<feature type="compositionally biased region" description="Pro residues" evidence="1">
    <location>
        <begin position="114"/>
        <end position="126"/>
    </location>
</feature>
<protein>
    <submittedName>
        <fullName evidence="2">Uncharacterized protein</fullName>
    </submittedName>
</protein>
<proteinExistence type="predicted"/>
<sequence length="412" mass="45596">MSEKIRLAPPKNSSLLFKSFAVKDILSVQKCSKNRRIVCVSVWKSRRTPPQCHALRCPSALVSSALYDSILDQTQNVDDIASSSDKLSSSRLTTLSPESSTTDHPFSTNDRDLPTPPPMTPDPSSPQSPSQFHIDSGSPRRLRPGGRHDSVNEIIQKVLTDQTPMGSREISVWLSQAQLRLVDMSDEREMVFEAHETSRIRAIGVYLEDKRFIGYIVKEEGKPLLGHVLRCNSAALMVSLVSFLRQAVQITFSQQGGSLYDELSSDESDSEPSTESAAQGQGLFKRLRCIANPHKPLCQTSSQPTFVSHTPPPPHSPNSHQYSPAPAVTSFKTPPPLSPLDVPEEQLLVSQSLTSGRQSPNPLSRQPLSCTLSPCSRKGAWQPGRPRLQRTSSRCTCRLWGSTWWTRNTDCL</sequence>
<evidence type="ECO:0000313" key="3">
    <source>
        <dbReference type="Proteomes" id="UP001174909"/>
    </source>
</evidence>
<dbReference type="SUPFAM" id="SSF50729">
    <property type="entry name" value="PH domain-like"/>
    <property type="match status" value="1"/>
</dbReference>
<evidence type="ECO:0000313" key="2">
    <source>
        <dbReference type="EMBL" id="CAI8048400.1"/>
    </source>
</evidence>
<dbReference type="AlphaFoldDB" id="A0AA35XEF0"/>
<accession>A0AA35XEF0</accession>
<name>A0AA35XEF0_GEOBA</name>
<dbReference type="Proteomes" id="UP001174909">
    <property type="component" value="Unassembled WGS sequence"/>
</dbReference>
<feature type="region of interest" description="Disordered" evidence="1">
    <location>
        <begin position="81"/>
        <end position="149"/>
    </location>
</feature>
<feature type="compositionally biased region" description="Low complexity" evidence="1">
    <location>
        <begin position="82"/>
        <end position="102"/>
    </location>
</feature>
<comment type="caution">
    <text evidence="2">The sequence shown here is derived from an EMBL/GenBank/DDBJ whole genome shotgun (WGS) entry which is preliminary data.</text>
</comment>
<dbReference type="EMBL" id="CASHTH010003726">
    <property type="protein sequence ID" value="CAI8048400.1"/>
    <property type="molecule type" value="Genomic_DNA"/>
</dbReference>
<organism evidence="2 3">
    <name type="scientific">Geodia barretti</name>
    <name type="common">Barrett's horny sponge</name>
    <dbReference type="NCBI Taxonomy" id="519541"/>
    <lineage>
        <taxon>Eukaryota</taxon>
        <taxon>Metazoa</taxon>
        <taxon>Porifera</taxon>
        <taxon>Demospongiae</taxon>
        <taxon>Heteroscleromorpha</taxon>
        <taxon>Tetractinellida</taxon>
        <taxon>Astrophorina</taxon>
        <taxon>Geodiidae</taxon>
        <taxon>Geodia</taxon>
    </lineage>
</organism>
<feature type="region of interest" description="Disordered" evidence="1">
    <location>
        <begin position="300"/>
        <end position="341"/>
    </location>
</feature>
<dbReference type="CDD" id="cd00934">
    <property type="entry name" value="PTB"/>
    <property type="match status" value="1"/>
</dbReference>
<dbReference type="Gene3D" id="2.30.29.30">
    <property type="entry name" value="Pleckstrin-homology domain (PH domain)/Phosphotyrosine-binding domain (PTB)"/>
    <property type="match status" value="1"/>
</dbReference>